<dbReference type="InterPro" id="IPR006094">
    <property type="entry name" value="Oxid_FAD_bind_N"/>
</dbReference>
<keyword evidence="1" id="KW-0285">Flavoprotein</keyword>
<dbReference type="RefSeq" id="WP_170106909.1">
    <property type="nucleotide sequence ID" value="NZ_QAON01000004.1"/>
</dbReference>
<dbReference type="InterPro" id="IPR016169">
    <property type="entry name" value="FAD-bd_PCMH_sub2"/>
</dbReference>
<evidence type="ECO:0000256" key="2">
    <source>
        <dbReference type="ARBA" id="ARBA00023002"/>
    </source>
</evidence>
<dbReference type="PANTHER" id="PTHR43762">
    <property type="entry name" value="L-GULONOLACTONE OXIDASE"/>
    <property type="match status" value="1"/>
</dbReference>
<dbReference type="PANTHER" id="PTHR43762:SF1">
    <property type="entry name" value="D-ARABINONO-1,4-LACTONE OXIDASE"/>
    <property type="match status" value="1"/>
</dbReference>
<dbReference type="EMBL" id="QAON01000004">
    <property type="protein sequence ID" value="PTQ90185.1"/>
    <property type="molecule type" value="Genomic_DNA"/>
</dbReference>
<accession>A0A2T5J1B6</accession>
<dbReference type="PIRSF" id="PIRSF000136">
    <property type="entry name" value="LGO_GLO"/>
    <property type="match status" value="1"/>
</dbReference>
<proteinExistence type="predicted"/>
<dbReference type="Gene3D" id="3.30.43.10">
    <property type="entry name" value="Uridine Diphospho-n-acetylenolpyruvylglucosamine Reductase, domain 2"/>
    <property type="match status" value="1"/>
</dbReference>
<dbReference type="GO" id="GO:0003885">
    <property type="term" value="F:D-arabinono-1,4-lactone oxidase activity"/>
    <property type="evidence" value="ECO:0007669"/>
    <property type="project" value="InterPro"/>
</dbReference>
<sequence>MLNRRQFLSFSAASSASLVLSACYKAPHQPVPASQNAQGHYIWQNWAGSEYAYPSKRVAPNTIDELKALLANSAAPIRCVGAGHSFNAQCATDGTLLALDSFSGLIGHDAVQHTATVKAGTRLQQLGQLLEQVGQDMVNIPDINKQTLAGAIATGTHGSGYALPALHGRVASFKLISAQGQELNCSPLENADIYHAALVGLGSFGVVTEYTLENWPLAYTERQVTMLPVEELFAEWTELYQKNRNAEFFYIPFTGLAMKVLHNQTDKPVTPRGEDKDMESLMDLKKLRDYVSWSPNLRRRIAQMVADNHGTEYAVDYGWKLLASERSVRFHEMEYHLPLEAQIPALKEVISLIEQQRSDVFFPIEARVIKGDERAWLSPFYQRDTGSIAVHAYYEDDYQFLYTLIEPVFKKYGGRPHWGKLHSLTDADFAKLYPQWSTVKAIRQQLDPQNKLVNNYTKKIWGIA</sequence>
<feature type="domain" description="FAD-binding PCMH-type" evidence="3">
    <location>
        <begin position="50"/>
        <end position="217"/>
    </location>
</feature>
<keyword evidence="1" id="KW-0274">FAD</keyword>
<dbReference type="Proteomes" id="UP000244223">
    <property type="component" value="Unassembled WGS sequence"/>
</dbReference>
<evidence type="ECO:0000313" key="4">
    <source>
        <dbReference type="EMBL" id="PTQ90185.1"/>
    </source>
</evidence>
<reference evidence="4 5" key="1">
    <citation type="submission" date="2018-04" db="EMBL/GenBank/DDBJ databases">
        <title>Genomic Encyclopedia of Archaeal and Bacterial Type Strains, Phase II (KMG-II): from individual species to whole genera.</title>
        <authorList>
            <person name="Goeker M."/>
        </authorList>
    </citation>
    <scope>NUCLEOTIDE SEQUENCE [LARGE SCALE GENOMIC DNA]</scope>
    <source>
        <strain evidence="4 5">DSM 5822</strain>
    </source>
</reference>
<dbReference type="InterPro" id="IPR016166">
    <property type="entry name" value="FAD-bd_PCMH"/>
</dbReference>
<dbReference type="Pfam" id="PF04030">
    <property type="entry name" value="ALO"/>
    <property type="match status" value="1"/>
</dbReference>
<evidence type="ECO:0000313" key="5">
    <source>
        <dbReference type="Proteomes" id="UP000244223"/>
    </source>
</evidence>
<dbReference type="Pfam" id="PF01565">
    <property type="entry name" value="FAD_binding_4"/>
    <property type="match status" value="1"/>
</dbReference>
<dbReference type="InterPro" id="IPR006311">
    <property type="entry name" value="TAT_signal"/>
</dbReference>
<evidence type="ECO:0000259" key="3">
    <source>
        <dbReference type="PROSITE" id="PS51387"/>
    </source>
</evidence>
<dbReference type="GO" id="GO:0016020">
    <property type="term" value="C:membrane"/>
    <property type="evidence" value="ECO:0007669"/>
    <property type="project" value="InterPro"/>
</dbReference>
<dbReference type="PROSITE" id="PS51257">
    <property type="entry name" value="PROKAR_LIPOPROTEIN"/>
    <property type="match status" value="1"/>
</dbReference>
<gene>
    <name evidence="4" type="ORF">C8N29_104230</name>
</gene>
<evidence type="ECO:0000256" key="1">
    <source>
        <dbReference type="ARBA" id="ARBA00022827"/>
    </source>
</evidence>
<dbReference type="Gene3D" id="3.30.465.10">
    <property type="match status" value="1"/>
</dbReference>
<dbReference type="InterPro" id="IPR036318">
    <property type="entry name" value="FAD-bd_PCMH-like_sf"/>
</dbReference>
<comment type="caution">
    <text evidence="4">The sequence shown here is derived from an EMBL/GenBank/DDBJ whole genome shotgun (WGS) entry which is preliminary data.</text>
</comment>
<dbReference type="PROSITE" id="PS51387">
    <property type="entry name" value="FAD_PCMH"/>
    <property type="match status" value="1"/>
</dbReference>
<dbReference type="PROSITE" id="PS51318">
    <property type="entry name" value="TAT"/>
    <property type="match status" value="1"/>
</dbReference>
<keyword evidence="5" id="KW-1185">Reference proteome</keyword>
<dbReference type="Gene3D" id="3.30.70.2520">
    <property type="match status" value="1"/>
</dbReference>
<dbReference type="GO" id="GO:0071949">
    <property type="term" value="F:FAD binding"/>
    <property type="evidence" value="ECO:0007669"/>
    <property type="project" value="InterPro"/>
</dbReference>
<keyword evidence="2" id="KW-0560">Oxidoreductase</keyword>
<dbReference type="NCBIfam" id="TIGR01679">
    <property type="entry name" value="bact_FAD_ox"/>
    <property type="match status" value="1"/>
</dbReference>
<organism evidence="4 5">
    <name type="scientific">Agitococcus lubricus</name>
    <dbReference type="NCBI Taxonomy" id="1077255"/>
    <lineage>
        <taxon>Bacteria</taxon>
        <taxon>Pseudomonadati</taxon>
        <taxon>Pseudomonadota</taxon>
        <taxon>Gammaproteobacteria</taxon>
        <taxon>Moraxellales</taxon>
        <taxon>Moraxellaceae</taxon>
        <taxon>Agitococcus</taxon>
    </lineage>
</organism>
<dbReference type="AlphaFoldDB" id="A0A2T5J1B6"/>
<protein>
    <submittedName>
        <fullName evidence="4">FAD-linked oxidoreductase</fullName>
    </submittedName>
</protein>
<dbReference type="InterPro" id="IPR010031">
    <property type="entry name" value="FAD_lactone_oxidase-like"/>
</dbReference>
<dbReference type="SUPFAM" id="SSF56176">
    <property type="entry name" value="FAD-binding/transporter-associated domain-like"/>
    <property type="match status" value="1"/>
</dbReference>
<dbReference type="InterPro" id="IPR016167">
    <property type="entry name" value="FAD-bd_PCMH_sub1"/>
</dbReference>
<name>A0A2T5J1B6_9GAMM</name>
<dbReference type="InterPro" id="IPR007173">
    <property type="entry name" value="ALO_C"/>
</dbReference>